<gene>
    <name evidence="4" type="ORF">LCGC14_0849760</name>
</gene>
<accession>A0A0F9SHR8</accession>
<dbReference type="SUPFAM" id="SSF53649">
    <property type="entry name" value="Alkaline phosphatase-like"/>
    <property type="match status" value="1"/>
</dbReference>
<comment type="caution">
    <text evidence="4">The sequence shown here is derived from an EMBL/GenBank/DDBJ whole genome shotgun (WGS) entry which is preliminary data.</text>
</comment>
<dbReference type="EMBL" id="LAZR01002527">
    <property type="protein sequence ID" value="KKN28888.1"/>
    <property type="molecule type" value="Genomic_DNA"/>
</dbReference>
<keyword evidence="1" id="KW-0479">Metal-binding</keyword>
<dbReference type="AlphaFoldDB" id="A0A0F9SHR8"/>
<dbReference type="InterPro" id="IPR002591">
    <property type="entry name" value="Phosphodiest/P_Trfase"/>
</dbReference>
<keyword evidence="2" id="KW-0378">Hydrolase</keyword>
<name>A0A0F9SHR8_9ZZZZ</name>
<dbReference type="GO" id="GO:0046872">
    <property type="term" value="F:metal ion binding"/>
    <property type="evidence" value="ECO:0007669"/>
    <property type="project" value="UniProtKB-KW"/>
</dbReference>
<evidence type="ECO:0000313" key="4">
    <source>
        <dbReference type="EMBL" id="KKN28888.1"/>
    </source>
</evidence>
<sequence length="217" mass="24994">MENDFDYFVEQFKKAITMIDEKIGQILKALDQKGYLDNCVVIFTSDHGDCLGDHGHSHKWTMYDAVTRVPAIVWAPKLIRGGRKIDDLGQQMDLGASILDLAGVRIPASMEAISLVPVLQGEKMAVGRSFVFAEHGRDTVLQDTENMIMVRSREWKLVCFLGEQYGQLFHLAEDPEEVHDLWVDPDMYEKKQELLNVLREWFIGSAYRTRGWKSEWR</sequence>
<proteinExistence type="predicted"/>
<dbReference type="GO" id="GO:0005737">
    <property type="term" value="C:cytoplasm"/>
    <property type="evidence" value="ECO:0007669"/>
    <property type="project" value="TreeGrafter"/>
</dbReference>
<dbReference type="GO" id="GO:0008484">
    <property type="term" value="F:sulfuric ester hydrolase activity"/>
    <property type="evidence" value="ECO:0007669"/>
    <property type="project" value="TreeGrafter"/>
</dbReference>
<organism evidence="4">
    <name type="scientific">marine sediment metagenome</name>
    <dbReference type="NCBI Taxonomy" id="412755"/>
    <lineage>
        <taxon>unclassified sequences</taxon>
        <taxon>metagenomes</taxon>
        <taxon>ecological metagenomes</taxon>
    </lineage>
</organism>
<dbReference type="InterPro" id="IPR032506">
    <property type="entry name" value="SGSH_C"/>
</dbReference>
<evidence type="ECO:0000256" key="1">
    <source>
        <dbReference type="ARBA" id="ARBA00022723"/>
    </source>
</evidence>
<dbReference type="InterPro" id="IPR017850">
    <property type="entry name" value="Alkaline_phosphatase_core_sf"/>
</dbReference>
<dbReference type="PANTHER" id="PTHR45953:SF1">
    <property type="entry name" value="IDURONATE 2-SULFATASE"/>
    <property type="match status" value="1"/>
</dbReference>
<dbReference type="PANTHER" id="PTHR45953">
    <property type="entry name" value="IDURONATE 2-SULFATASE"/>
    <property type="match status" value="1"/>
</dbReference>
<dbReference type="Pfam" id="PF16347">
    <property type="entry name" value="SGSH_C"/>
    <property type="match status" value="1"/>
</dbReference>
<evidence type="ECO:0000259" key="3">
    <source>
        <dbReference type="Pfam" id="PF16347"/>
    </source>
</evidence>
<evidence type="ECO:0000256" key="2">
    <source>
        <dbReference type="ARBA" id="ARBA00022801"/>
    </source>
</evidence>
<protein>
    <recommendedName>
        <fullName evidence="3">N-sulphoglucosamine sulphohydrolase C-terminal domain-containing protein</fullName>
    </recommendedName>
</protein>
<dbReference type="Pfam" id="PF01663">
    <property type="entry name" value="Phosphodiest"/>
    <property type="match status" value="1"/>
</dbReference>
<dbReference type="Gene3D" id="3.40.720.10">
    <property type="entry name" value="Alkaline Phosphatase, subunit A"/>
    <property type="match status" value="1"/>
</dbReference>
<reference evidence="4" key="1">
    <citation type="journal article" date="2015" name="Nature">
        <title>Complex archaea that bridge the gap between prokaryotes and eukaryotes.</title>
        <authorList>
            <person name="Spang A."/>
            <person name="Saw J.H."/>
            <person name="Jorgensen S.L."/>
            <person name="Zaremba-Niedzwiedzka K."/>
            <person name="Martijn J."/>
            <person name="Lind A.E."/>
            <person name="van Eijk R."/>
            <person name="Schleper C."/>
            <person name="Guy L."/>
            <person name="Ettema T.J."/>
        </authorList>
    </citation>
    <scope>NUCLEOTIDE SEQUENCE</scope>
</reference>
<feature type="domain" description="N-sulphoglucosamine sulphohydrolase C-terminal" evidence="3">
    <location>
        <begin position="52"/>
        <end position="199"/>
    </location>
</feature>